<dbReference type="GO" id="GO:0034472">
    <property type="term" value="P:snRNA 3'-end processing"/>
    <property type="evidence" value="ECO:0007669"/>
    <property type="project" value="TreeGrafter"/>
</dbReference>
<keyword evidence="3" id="KW-0539">Nucleus</keyword>
<feature type="domain" description="Integrator complex subunit 14 beta-barrel" evidence="6">
    <location>
        <begin position="214"/>
        <end position="360"/>
    </location>
</feature>
<keyword evidence="9" id="KW-1185">Reference proteome</keyword>
<gene>
    <name evidence="8" type="ORF">TSAR_006268</name>
</gene>
<dbReference type="GO" id="GO:0032039">
    <property type="term" value="C:integrator complex"/>
    <property type="evidence" value="ECO:0007669"/>
    <property type="project" value="InterPro"/>
</dbReference>
<dbReference type="InterPro" id="IPR002035">
    <property type="entry name" value="VWF_A"/>
</dbReference>
<comment type="subcellular location">
    <subcellularLocation>
        <location evidence="1">Nucleus</location>
    </subcellularLocation>
</comment>
<evidence type="ECO:0000259" key="7">
    <source>
        <dbReference type="Pfam" id="PF20504"/>
    </source>
</evidence>
<dbReference type="Proteomes" id="UP000215335">
    <property type="component" value="Unassembled WGS sequence"/>
</dbReference>
<dbReference type="AlphaFoldDB" id="A0A232F062"/>
<dbReference type="InterPro" id="IPR045814">
    <property type="entry name" value="IntS14_b-barrel"/>
</dbReference>
<evidence type="ECO:0000313" key="8">
    <source>
        <dbReference type="EMBL" id="OXU24002.1"/>
    </source>
</evidence>
<dbReference type="Pfam" id="PF19435">
    <property type="entry name" value="IntS14_b-barrel"/>
    <property type="match status" value="1"/>
</dbReference>
<evidence type="ECO:0000313" key="9">
    <source>
        <dbReference type="Proteomes" id="UP000215335"/>
    </source>
</evidence>
<comment type="similarity">
    <text evidence="4">Belongs to the Integrator subunit 14 family.</text>
</comment>
<dbReference type="Pfam" id="PF20504">
    <property type="entry name" value="IntS14_C"/>
    <property type="match status" value="1"/>
</dbReference>
<evidence type="ECO:0000256" key="1">
    <source>
        <dbReference type="ARBA" id="ARBA00004123"/>
    </source>
</evidence>
<proteinExistence type="inferred from homology"/>
<dbReference type="PANTHER" id="PTHR13532">
    <property type="match status" value="1"/>
</dbReference>
<evidence type="ECO:0000256" key="4">
    <source>
        <dbReference type="ARBA" id="ARBA00061449"/>
    </source>
</evidence>
<dbReference type="Gene3D" id="3.40.50.410">
    <property type="entry name" value="von Willebrand factor, type A domain"/>
    <property type="match status" value="1"/>
</dbReference>
<dbReference type="InterPro" id="IPR046471">
    <property type="entry name" value="IntS14_C"/>
</dbReference>
<dbReference type="InterPro" id="IPR039841">
    <property type="entry name" value="INTS14"/>
</dbReference>
<evidence type="ECO:0000259" key="5">
    <source>
        <dbReference type="Pfam" id="PF13519"/>
    </source>
</evidence>
<dbReference type="EMBL" id="NNAY01001428">
    <property type="protein sequence ID" value="OXU24002.1"/>
    <property type="molecule type" value="Genomic_DNA"/>
</dbReference>
<evidence type="ECO:0000256" key="3">
    <source>
        <dbReference type="ARBA" id="ARBA00023242"/>
    </source>
</evidence>
<dbReference type="CDD" id="cd00198">
    <property type="entry name" value="vWFA"/>
    <property type="match status" value="1"/>
</dbReference>
<comment type="caution">
    <text evidence="8">The sequence shown here is derived from an EMBL/GenBank/DDBJ whole genome shotgun (WGS) entry which is preliminary data.</text>
</comment>
<dbReference type="OrthoDB" id="2374335at2759"/>
<evidence type="ECO:0000259" key="6">
    <source>
        <dbReference type="Pfam" id="PF19435"/>
    </source>
</evidence>
<accession>A0A232F062</accession>
<dbReference type="SUPFAM" id="SSF53300">
    <property type="entry name" value="vWA-like"/>
    <property type="match status" value="1"/>
</dbReference>
<dbReference type="STRING" id="543379.A0A232F062"/>
<dbReference type="PANTHER" id="PTHR13532:SF3">
    <property type="entry name" value="INTEGRATOR COMPLEX SUBUNIT 14"/>
    <property type="match status" value="1"/>
</dbReference>
<dbReference type="Pfam" id="PF13519">
    <property type="entry name" value="VWA_2"/>
    <property type="match status" value="1"/>
</dbReference>
<sequence>MPTVIALDVSLSMRRPVVGSNVGEGLQSEQLTRHHLAVQGINTILQYLQTHSKLEFVSLIVFSSLYEVVSPFTRDYDAIRTKLQNIEECDKTCIETVLHGVNTNVISEWGSTTACQVILITDGNPGVGPMSLGDSLNSTNFSRENPFPLPFPYPGKLTLVCLANQSDPSFINALPLYQRLADLAGNDSMVLVPEGSLSKTSVANCFKKLAETNYVSFQGYLKCGHLGSRILLSPPPTPYNKTVDFEVAMGLTISKTIEICGFISVADVSSPTSVSRHLVLPLPTEKTQSMQGVSLEEDSDIEEITDEGKTPSFCVLLHGALKVENMAALCMLNTDWYGFIYSWADTKKKSNLMLTVLEHGTDAVPWLGNLKNLGPMDLVSSKMENPPFPVRPAEKRSYSQNAPSWIRVVGLQSDIQKILRHARKLPEKTQNFYKELNRLRRAALSLGFVELLTQMAIVFDRECTVLSNSFHPDCSIQMGHVADELRKPYSRELKNNIAPLKTKFTLGEQ</sequence>
<reference evidence="8 9" key="1">
    <citation type="journal article" date="2017" name="Curr. Biol.">
        <title>The Evolution of Venom by Co-option of Single-Copy Genes.</title>
        <authorList>
            <person name="Martinson E.O."/>
            <person name="Mrinalini"/>
            <person name="Kelkar Y.D."/>
            <person name="Chang C.H."/>
            <person name="Werren J.H."/>
        </authorList>
    </citation>
    <scope>NUCLEOTIDE SEQUENCE [LARGE SCALE GENOMIC DNA]</scope>
    <source>
        <strain evidence="8 9">Alberta</strain>
        <tissue evidence="8">Whole body</tissue>
    </source>
</reference>
<organism evidence="8 9">
    <name type="scientific">Trichomalopsis sarcophagae</name>
    <dbReference type="NCBI Taxonomy" id="543379"/>
    <lineage>
        <taxon>Eukaryota</taxon>
        <taxon>Metazoa</taxon>
        <taxon>Ecdysozoa</taxon>
        <taxon>Arthropoda</taxon>
        <taxon>Hexapoda</taxon>
        <taxon>Insecta</taxon>
        <taxon>Pterygota</taxon>
        <taxon>Neoptera</taxon>
        <taxon>Endopterygota</taxon>
        <taxon>Hymenoptera</taxon>
        <taxon>Apocrita</taxon>
        <taxon>Proctotrupomorpha</taxon>
        <taxon>Chalcidoidea</taxon>
        <taxon>Pteromalidae</taxon>
        <taxon>Pteromalinae</taxon>
        <taxon>Trichomalopsis</taxon>
    </lineage>
</organism>
<feature type="domain" description="VWFA" evidence="5">
    <location>
        <begin position="3"/>
        <end position="123"/>
    </location>
</feature>
<dbReference type="InterPro" id="IPR036465">
    <property type="entry name" value="vWFA_dom_sf"/>
</dbReference>
<feature type="domain" description="Integrator complex subunit 14 C-terminal" evidence="7">
    <location>
        <begin position="404"/>
        <end position="505"/>
    </location>
</feature>
<evidence type="ECO:0000256" key="2">
    <source>
        <dbReference type="ARBA" id="ARBA00016816"/>
    </source>
</evidence>
<name>A0A232F062_9HYME</name>
<protein>
    <recommendedName>
        <fullName evidence="2">Integrator complex subunit 14</fullName>
    </recommendedName>
</protein>